<keyword evidence="1" id="KW-0472">Membrane</keyword>
<proteinExistence type="predicted"/>
<name>X0XF46_9ZZZZ</name>
<protein>
    <recommendedName>
        <fullName evidence="3">Glycosyltransferase RgtA/B/C/D-like domain-containing protein</fullName>
    </recommendedName>
</protein>
<dbReference type="EMBL" id="BARS01037194">
    <property type="protein sequence ID" value="GAG23561.1"/>
    <property type="molecule type" value="Genomic_DNA"/>
</dbReference>
<evidence type="ECO:0008006" key="3">
    <source>
        <dbReference type="Google" id="ProtNLM"/>
    </source>
</evidence>
<sequence>PYRGLPKWASLVGWIGLLLIQANRWLEANLTAGIPAGSFLGYTATFATLLMLRLREGNLSAPVGTKPRHFSHAVLLSVLLTTFVILGVGYSIVIPPGEGVDETAHFDHVRYVKDHKALPIQPHSLEQGVQVWMGHHPPLYYILGGLVISWVDTSDYAQAFRPNPHFVWLENVGSNGWNVMLHFGQDRFPWKGSVLAMHVLRLMTVGLGTVALYAIYRTAQLLFPDHPWAPLGAVALVGFNPSFVFMSSTVHHDTLQA</sequence>
<feature type="non-terminal residue" evidence="2">
    <location>
        <position position="257"/>
    </location>
</feature>
<feature type="transmembrane region" description="Helical" evidence="1">
    <location>
        <begin position="195"/>
        <end position="216"/>
    </location>
</feature>
<feature type="transmembrane region" description="Helical" evidence="1">
    <location>
        <begin position="73"/>
        <end position="93"/>
    </location>
</feature>
<organism evidence="2">
    <name type="scientific">marine sediment metagenome</name>
    <dbReference type="NCBI Taxonomy" id="412755"/>
    <lineage>
        <taxon>unclassified sequences</taxon>
        <taxon>metagenomes</taxon>
        <taxon>ecological metagenomes</taxon>
    </lineage>
</organism>
<accession>X0XF46</accession>
<keyword evidence="1" id="KW-0812">Transmembrane</keyword>
<feature type="transmembrane region" description="Helical" evidence="1">
    <location>
        <begin position="228"/>
        <end position="246"/>
    </location>
</feature>
<gene>
    <name evidence="2" type="ORF">S01H1_57061</name>
</gene>
<dbReference type="AlphaFoldDB" id="X0XF46"/>
<feature type="transmembrane region" description="Helical" evidence="1">
    <location>
        <begin position="32"/>
        <end position="52"/>
    </location>
</feature>
<reference evidence="2" key="1">
    <citation type="journal article" date="2014" name="Front. Microbiol.">
        <title>High frequency of phylogenetically diverse reductive dehalogenase-homologous genes in deep subseafloor sedimentary metagenomes.</title>
        <authorList>
            <person name="Kawai M."/>
            <person name="Futagami T."/>
            <person name="Toyoda A."/>
            <person name="Takaki Y."/>
            <person name="Nishi S."/>
            <person name="Hori S."/>
            <person name="Arai W."/>
            <person name="Tsubouchi T."/>
            <person name="Morono Y."/>
            <person name="Uchiyama I."/>
            <person name="Ito T."/>
            <person name="Fujiyama A."/>
            <person name="Inagaki F."/>
            <person name="Takami H."/>
        </authorList>
    </citation>
    <scope>NUCLEOTIDE SEQUENCE</scope>
    <source>
        <strain evidence="2">Expedition CK06-06</strain>
    </source>
</reference>
<feature type="non-terminal residue" evidence="2">
    <location>
        <position position="1"/>
    </location>
</feature>
<evidence type="ECO:0000256" key="1">
    <source>
        <dbReference type="SAM" id="Phobius"/>
    </source>
</evidence>
<keyword evidence="1" id="KW-1133">Transmembrane helix</keyword>
<comment type="caution">
    <text evidence="2">The sequence shown here is derived from an EMBL/GenBank/DDBJ whole genome shotgun (WGS) entry which is preliminary data.</text>
</comment>
<evidence type="ECO:0000313" key="2">
    <source>
        <dbReference type="EMBL" id="GAG23561.1"/>
    </source>
</evidence>